<sequence>MVIIDLACFKRKEEIPRNLIKKHSSMFPQAYFELEPMSLLSKEIASLNKNVFCSVPFCNTVEAEAFGAIINYGDGNLEPRIKKYRYKHIFELKELKDINFEMGRIKEVLDCVKLLKVDGWQVLLKVVGPITILSSIIEMKTLVKGFKNNEPILYQALETIERNLDAYISIAAKSGARIISYADPTGNINIVGPNFYKNVCAKANFRVLKRLIDSKKDSVIHVCKVQSLALDELGLVEVEKIKSPDGLNYCEAMIDLADRNNAVMFGQKCLNAYSSKHVEHLDSIVIAK</sequence>
<reference evidence="2" key="1">
    <citation type="journal article" date="2013" name="Extremophiles">
        <title>Proteinivorax tanatarense gen. nov., sp. nov., an anaerobic, haloalkaliphilic, proteolytic bacterium isolated from a decaying algal bloom, and proposal of Proteinivoraceae fam. nov.</title>
        <authorList>
            <person name="Kevbrin V."/>
            <person name="Boltyanskaya Y."/>
            <person name="Zhilina T."/>
            <person name="Kolganova T."/>
            <person name="Lavrentjeva E."/>
            <person name="Kuznetsov B."/>
        </authorList>
    </citation>
    <scope>NUCLEOTIDE SEQUENCE</scope>
    <source>
        <strain evidence="2">Z-910T</strain>
    </source>
</reference>
<dbReference type="PANTHER" id="PTHR47099">
    <property type="entry name" value="METHYLCOBAMIDE:COM METHYLTRANSFERASE MTBA"/>
    <property type="match status" value="1"/>
</dbReference>
<protein>
    <submittedName>
        <fullName evidence="2">Uroporphyrinogen decarboxylase family protein</fullName>
    </submittedName>
</protein>
<dbReference type="SUPFAM" id="SSF51726">
    <property type="entry name" value="UROD/MetE-like"/>
    <property type="match status" value="1"/>
</dbReference>
<organism evidence="2">
    <name type="scientific">Proteinivorax tanatarense</name>
    <dbReference type="NCBI Taxonomy" id="1260629"/>
    <lineage>
        <taxon>Bacteria</taxon>
        <taxon>Bacillati</taxon>
        <taxon>Bacillota</taxon>
        <taxon>Clostridia</taxon>
        <taxon>Eubacteriales</taxon>
        <taxon>Proteinivoracaceae</taxon>
        <taxon>Proteinivorax</taxon>
    </lineage>
</organism>
<proteinExistence type="predicted"/>
<dbReference type="Gene3D" id="3.20.20.210">
    <property type="match status" value="1"/>
</dbReference>
<dbReference type="InterPro" id="IPR038071">
    <property type="entry name" value="UROD/MetE-like_sf"/>
</dbReference>
<evidence type="ECO:0000259" key="1">
    <source>
        <dbReference type="Pfam" id="PF01208"/>
    </source>
</evidence>
<dbReference type="PANTHER" id="PTHR47099:SF1">
    <property type="entry name" value="METHYLCOBAMIDE:COM METHYLTRANSFERASE MTBA"/>
    <property type="match status" value="1"/>
</dbReference>
<dbReference type="InterPro" id="IPR052024">
    <property type="entry name" value="Methanogen_methyltrans"/>
</dbReference>
<evidence type="ECO:0000313" key="2">
    <source>
        <dbReference type="EMBL" id="XBX73552.1"/>
    </source>
</evidence>
<dbReference type="GO" id="GO:0004853">
    <property type="term" value="F:uroporphyrinogen decarboxylase activity"/>
    <property type="evidence" value="ECO:0007669"/>
    <property type="project" value="InterPro"/>
</dbReference>
<dbReference type="InterPro" id="IPR000257">
    <property type="entry name" value="Uroporphyrinogen_deCOase"/>
</dbReference>
<dbReference type="Pfam" id="PF01208">
    <property type="entry name" value="URO-D"/>
    <property type="match status" value="1"/>
</dbReference>
<dbReference type="GO" id="GO:0006779">
    <property type="term" value="P:porphyrin-containing compound biosynthetic process"/>
    <property type="evidence" value="ECO:0007669"/>
    <property type="project" value="InterPro"/>
</dbReference>
<gene>
    <name evidence="2" type="ORF">PRVXT_001539</name>
</gene>
<dbReference type="RefSeq" id="WP_350342312.1">
    <property type="nucleotide sequence ID" value="NZ_CP158367.1"/>
</dbReference>
<feature type="domain" description="Uroporphyrinogen decarboxylase (URO-D)" evidence="1">
    <location>
        <begin position="55"/>
        <end position="234"/>
    </location>
</feature>
<dbReference type="EMBL" id="CP158367">
    <property type="protein sequence ID" value="XBX73552.1"/>
    <property type="molecule type" value="Genomic_DNA"/>
</dbReference>
<reference evidence="2" key="2">
    <citation type="submission" date="2024-06" db="EMBL/GenBank/DDBJ databases">
        <authorList>
            <person name="Petrova K.O."/>
            <person name="Toshchakov S.V."/>
            <person name="Boltjanskaja Y.V."/>
            <person name="Kevbrin V."/>
        </authorList>
    </citation>
    <scope>NUCLEOTIDE SEQUENCE</scope>
    <source>
        <strain evidence="2">Z-910T</strain>
    </source>
</reference>
<name>A0AAU7VHH9_9FIRM</name>
<dbReference type="AlphaFoldDB" id="A0AAU7VHH9"/>
<accession>A0AAU7VHH9</accession>